<dbReference type="AlphaFoldDB" id="A0A318T045"/>
<evidence type="ECO:0000313" key="2">
    <source>
        <dbReference type="EMBL" id="PYE85427.1"/>
    </source>
</evidence>
<name>A0A318T045_9RHOB</name>
<reference evidence="2 3" key="1">
    <citation type="submission" date="2018-06" db="EMBL/GenBank/DDBJ databases">
        <title>Genomic Encyclopedia of Type Strains, Phase III (KMG-III): the genomes of soil and plant-associated and newly described type strains.</title>
        <authorList>
            <person name="Whitman W."/>
        </authorList>
    </citation>
    <scope>NUCLEOTIDE SEQUENCE [LARGE SCALE GENOMIC DNA]</scope>
    <source>
        <strain evidence="2 3">CECT 9025</strain>
    </source>
</reference>
<dbReference type="RefSeq" id="WP_110812493.1">
    <property type="nucleotide sequence ID" value="NZ_QJTE01000001.1"/>
</dbReference>
<evidence type="ECO:0000259" key="1">
    <source>
        <dbReference type="Pfam" id="PF07883"/>
    </source>
</evidence>
<organism evidence="2 3">
    <name type="scientific">Pseudoroseicyclus aestuarii</name>
    <dbReference type="NCBI Taxonomy" id="1795041"/>
    <lineage>
        <taxon>Bacteria</taxon>
        <taxon>Pseudomonadati</taxon>
        <taxon>Pseudomonadota</taxon>
        <taxon>Alphaproteobacteria</taxon>
        <taxon>Rhodobacterales</taxon>
        <taxon>Paracoccaceae</taxon>
        <taxon>Pseudoroseicyclus</taxon>
    </lineage>
</organism>
<proteinExistence type="predicted"/>
<dbReference type="InterPro" id="IPR011051">
    <property type="entry name" value="RmlC_Cupin_sf"/>
</dbReference>
<comment type="caution">
    <text evidence="2">The sequence shown here is derived from an EMBL/GenBank/DDBJ whole genome shotgun (WGS) entry which is preliminary data.</text>
</comment>
<dbReference type="SUPFAM" id="SSF51182">
    <property type="entry name" value="RmlC-like cupins"/>
    <property type="match status" value="1"/>
</dbReference>
<evidence type="ECO:0000313" key="3">
    <source>
        <dbReference type="Proteomes" id="UP000248311"/>
    </source>
</evidence>
<dbReference type="PANTHER" id="PTHR36448">
    <property type="entry name" value="BLR7373 PROTEIN"/>
    <property type="match status" value="1"/>
</dbReference>
<dbReference type="Pfam" id="PF07883">
    <property type="entry name" value="Cupin_2"/>
    <property type="match status" value="1"/>
</dbReference>
<dbReference type="InterPro" id="IPR013096">
    <property type="entry name" value="Cupin_2"/>
</dbReference>
<feature type="domain" description="Cupin type-2" evidence="1">
    <location>
        <begin position="57"/>
        <end position="105"/>
    </location>
</feature>
<dbReference type="PANTHER" id="PTHR36448:SF2">
    <property type="entry name" value="CUPIN TYPE-1 DOMAIN-CONTAINING PROTEIN"/>
    <property type="match status" value="1"/>
</dbReference>
<dbReference type="CDD" id="cd02219">
    <property type="entry name" value="cupin_YjlB-like"/>
    <property type="match status" value="1"/>
</dbReference>
<keyword evidence="3" id="KW-1185">Reference proteome</keyword>
<dbReference type="Proteomes" id="UP000248311">
    <property type="component" value="Unassembled WGS sequence"/>
</dbReference>
<dbReference type="EMBL" id="QJTE01000001">
    <property type="protein sequence ID" value="PYE85427.1"/>
    <property type="molecule type" value="Genomic_DNA"/>
</dbReference>
<dbReference type="InterPro" id="IPR047121">
    <property type="entry name" value="YjiB-like"/>
</dbReference>
<protein>
    <submittedName>
        <fullName evidence="2">Uncharacterized protein YjlB</fullName>
    </submittedName>
</protein>
<dbReference type="InterPro" id="IPR014500">
    <property type="entry name" value="UCP019307_cupin"/>
</dbReference>
<dbReference type="InterPro" id="IPR014710">
    <property type="entry name" value="RmlC-like_jellyroll"/>
</dbReference>
<dbReference type="PIRSF" id="PIRSF019307">
    <property type="entry name" value="UCP019307"/>
    <property type="match status" value="1"/>
</dbReference>
<sequence length="162" mass="17196">MPIEEIRIPANGGIPNHPDWPALVVPGALEGDAEEIRQRLEANGWGGTWVWTVFTYHHFHPDAHEALVCASGTAEVQIGGAAGDRVAIRPGDGLILPAGTGHRCLSQSRDFAVVGAYPPGQTQFSTCHAGDAVDLAALRAVPRHDRDPFTGQAFGSWSSTGR</sequence>
<dbReference type="Gene3D" id="2.60.120.10">
    <property type="entry name" value="Jelly Rolls"/>
    <property type="match status" value="1"/>
</dbReference>
<accession>A0A318T045</accession>
<gene>
    <name evidence="2" type="ORF">DFP88_10192</name>
</gene>
<dbReference type="OrthoDB" id="9791759at2"/>